<proteinExistence type="predicted"/>
<evidence type="ECO:0000313" key="3">
    <source>
        <dbReference type="EMBL" id="CAH1163465.1"/>
    </source>
</evidence>
<evidence type="ECO:0000259" key="2">
    <source>
        <dbReference type="Pfam" id="PF23350"/>
    </source>
</evidence>
<dbReference type="GO" id="GO:0034464">
    <property type="term" value="C:BBSome"/>
    <property type="evidence" value="ECO:0007669"/>
    <property type="project" value="InterPro"/>
</dbReference>
<evidence type="ECO:0000313" key="4">
    <source>
        <dbReference type="Proteomes" id="UP001153737"/>
    </source>
</evidence>
<dbReference type="EMBL" id="OU896710">
    <property type="protein sequence ID" value="CAH1163465.1"/>
    <property type="molecule type" value="Genomic_DNA"/>
</dbReference>
<organism evidence="3 4">
    <name type="scientific">Phaedon cochleariae</name>
    <name type="common">Mustard beetle</name>
    <dbReference type="NCBI Taxonomy" id="80249"/>
    <lineage>
        <taxon>Eukaryota</taxon>
        <taxon>Metazoa</taxon>
        <taxon>Ecdysozoa</taxon>
        <taxon>Arthropoda</taxon>
        <taxon>Hexapoda</taxon>
        <taxon>Insecta</taxon>
        <taxon>Pterygota</taxon>
        <taxon>Neoptera</taxon>
        <taxon>Endopterygota</taxon>
        <taxon>Coleoptera</taxon>
        <taxon>Polyphaga</taxon>
        <taxon>Cucujiformia</taxon>
        <taxon>Chrysomeloidea</taxon>
        <taxon>Chrysomelidae</taxon>
        <taxon>Chrysomelinae</taxon>
        <taxon>Chrysomelini</taxon>
        <taxon>Phaedon</taxon>
    </lineage>
</organism>
<reference evidence="3" key="1">
    <citation type="submission" date="2022-01" db="EMBL/GenBank/DDBJ databases">
        <authorList>
            <person name="King R."/>
        </authorList>
    </citation>
    <scope>NUCLEOTIDE SEQUENCE</scope>
</reference>
<dbReference type="InterPro" id="IPR055379">
    <property type="entry name" value="BBS2_pf_dom"/>
</dbReference>
<feature type="domain" description="BBS2 GAE" evidence="1">
    <location>
        <begin position="101"/>
        <end position="187"/>
    </location>
</feature>
<dbReference type="GO" id="GO:0043005">
    <property type="term" value="C:neuron projection"/>
    <property type="evidence" value="ECO:0007669"/>
    <property type="project" value="TreeGrafter"/>
</dbReference>
<feature type="non-terminal residue" evidence="3">
    <location>
        <position position="278"/>
    </location>
</feature>
<protein>
    <submittedName>
        <fullName evidence="3">Uncharacterized protein</fullName>
    </submittedName>
</protein>
<dbReference type="GO" id="GO:0036064">
    <property type="term" value="C:ciliary basal body"/>
    <property type="evidence" value="ECO:0007669"/>
    <property type="project" value="TreeGrafter"/>
</dbReference>
<accession>A0A9P0DLI6</accession>
<dbReference type="InterPro" id="IPR016616">
    <property type="entry name" value="Bardet-Biedl_syndrome_2_prot"/>
</dbReference>
<dbReference type="GO" id="GO:1905515">
    <property type="term" value="P:non-motile cilium assembly"/>
    <property type="evidence" value="ECO:0007669"/>
    <property type="project" value="InterPro"/>
</dbReference>
<dbReference type="Pfam" id="PF23350">
    <property type="entry name" value="BBS2_pf"/>
    <property type="match status" value="1"/>
</dbReference>
<dbReference type="GO" id="GO:0031514">
    <property type="term" value="C:motile cilium"/>
    <property type="evidence" value="ECO:0007669"/>
    <property type="project" value="TreeGrafter"/>
</dbReference>
<dbReference type="AlphaFoldDB" id="A0A9P0DLI6"/>
<keyword evidence="4" id="KW-1185">Reference proteome</keyword>
<feature type="domain" description="BBS2 platform" evidence="2">
    <location>
        <begin position="196"/>
        <end position="278"/>
    </location>
</feature>
<dbReference type="InterPro" id="IPR029333">
    <property type="entry name" value="BBS2_GAE_dom"/>
</dbReference>
<dbReference type="PANTHER" id="PTHR32465:SF0">
    <property type="entry name" value="BARDET-BIEDL SYNDROME 2 PROTEIN"/>
    <property type="match status" value="1"/>
</dbReference>
<dbReference type="PANTHER" id="PTHR32465">
    <property type="entry name" value="BARDET-BIEDL SYNDROME 2 PROTEIN"/>
    <property type="match status" value="1"/>
</dbReference>
<name>A0A9P0DLI6_PHACE</name>
<dbReference type="GO" id="GO:0016020">
    <property type="term" value="C:membrane"/>
    <property type="evidence" value="ECO:0007669"/>
    <property type="project" value="TreeGrafter"/>
</dbReference>
<reference evidence="3" key="2">
    <citation type="submission" date="2022-10" db="EMBL/GenBank/DDBJ databases">
        <authorList>
            <consortium name="ENA_rothamsted_submissions"/>
            <consortium name="culmorum"/>
            <person name="King R."/>
        </authorList>
    </citation>
    <scope>NUCLEOTIDE SEQUENCE</scope>
</reference>
<gene>
    <name evidence="3" type="ORF">PHAECO_LOCUS8100</name>
</gene>
<sequence length="278" mass="31873">MSARNTYKVPIRDTVHSVSSQVRGYMTTKTSTSNDGSRSDQETFRELLAYKQSLQMELKHYESNTKYNDDVMNETDSYESCGVIPANTKLQITINTNDKTETPFIEIYLSTNNSTIIRSTTIFAEGIFETGETQVIHPPLTKLSSELTIPIFMGKDNPVDIHLKAFVGYPNSTQFHVYEITRQIPKFSMYSLKRIDTQERPDSYVQFKLNERLQRICMWINQNFLFPADIVLDTQPNSTLNLKCLRDNNDLVMIFEISGRVSIHTNNLLLAADLVQSL</sequence>
<evidence type="ECO:0000259" key="1">
    <source>
        <dbReference type="Pfam" id="PF14782"/>
    </source>
</evidence>
<dbReference type="Pfam" id="PF14782">
    <property type="entry name" value="BBS2_GAE"/>
    <property type="match status" value="1"/>
</dbReference>
<dbReference type="Proteomes" id="UP001153737">
    <property type="component" value="Chromosome 4"/>
</dbReference>